<dbReference type="Proteomes" id="UP000326877">
    <property type="component" value="Unassembled WGS sequence"/>
</dbReference>
<protein>
    <submittedName>
        <fullName evidence="1">Uncharacterized protein</fullName>
    </submittedName>
</protein>
<dbReference type="EMBL" id="ML735227">
    <property type="protein sequence ID" value="KAE8393808.1"/>
    <property type="molecule type" value="Genomic_DNA"/>
</dbReference>
<evidence type="ECO:0000313" key="1">
    <source>
        <dbReference type="EMBL" id="KAE8393808.1"/>
    </source>
</evidence>
<reference evidence="1" key="1">
    <citation type="submission" date="2019-04" db="EMBL/GenBank/DDBJ databases">
        <title>Friends and foes A comparative genomics studyof 23 Aspergillus species from section Flavi.</title>
        <authorList>
            <consortium name="DOE Joint Genome Institute"/>
            <person name="Kjaerbolling I."/>
            <person name="Vesth T."/>
            <person name="Frisvad J.C."/>
            <person name="Nybo J.L."/>
            <person name="Theobald S."/>
            <person name="Kildgaard S."/>
            <person name="Isbrandt T."/>
            <person name="Kuo A."/>
            <person name="Sato A."/>
            <person name="Lyhne E.K."/>
            <person name="Kogle M.E."/>
            <person name="Wiebenga A."/>
            <person name="Kun R.S."/>
            <person name="Lubbers R.J."/>
            <person name="Makela M.R."/>
            <person name="Barry K."/>
            <person name="Chovatia M."/>
            <person name="Clum A."/>
            <person name="Daum C."/>
            <person name="Haridas S."/>
            <person name="He G."/>
            <person name="LaButti K."/>
            <person name="Lipzen A."/>
            <person name="Mondo S."/>
            <person name="Riley R."/>
            <person name="Salamov A."/>
            <person name="Simmons B.A."/>
            <person name="Magnuson J.K."/>
            <person name="Henrissat B."/>
            <person name="Mortensen U.H."/>
            <person name="Larsen T.O."/>
            <person name="Devries R.P."/>
            <person name="Grigoriev I.V."/>
            <person name="Machida M."/>
            <person name="Baker S.E."/>
            <person name="Andersen M.R."/>
        </authorList>
    </citation>
    <scope>NUCLEOTIDE SEQUENCE [LARGE SCALE GENOMIC DNA]</scope>
    <source>
        <strain evidence="1">IBT 14317</strain>
    </source>
</reference>
<name>A0A5N7CJA4_PETAA</name>
<accession>A0A5N7CJA4</accession>
<sequence>MRYPSNIQTPPGPVPLRGRTLILVYWPFAALTLNSSVSSSRDSCIEAPQVSGHFGGLVLYILVDTVEYIVLKSYPITR</sequence>
<organism evidence="1">
    <name type="scientific">Petromyces alliaceus</name>
    <name type="common">Aspergillus alliaceus</name>
    <dbReference type="NCBI Taxonomy" id="209559"/>
    <lineage>
        <taxon>Eukaryota</taxon>
        <taxon>Fungi</taxon>
        <taxon>Dikarya</taxon>
        <taxon>Ascomycota</taxon>
        <taxon>Pezizomycotina</taxon>
        <taxon>Eurotiomycetes</taxon>
        <taxon>Eurotiomycetidae</taxon>
        <taxon>Eurotiales</taxon>
        <taxon>Aspergillaceae</taxon>
        <taxon>Aspergillus</taxon>
        <taxon>Aspergillus subgen. Circumdati</taxon>
    </lineage>
</organism>
<gene>
    <name evidence="1" type="ORF">BDV23DRAFT_148675</name>
</gene>
<proteinExistence type="predicted"/>
<dbReference type="AlphaFoldDB" id="A0A5N7CJA4"/>